<evidence type="ECO:0000313" key="1">
    <source>
        <dbReference type="EMBL" id="MBM7124935.1"/>
    </source>
</evidence>
<gene>
    <name evidence="1" type="ORF">ISP19_06035</name>
</gene>
<name>A0ABS2K103_9GAMM</name>
<dbReference type="EMBL" id="JADIKE010000030">
    <property type="protein sequence ID" value="MBM7124935.1"/>
    <property type="molecule type" value="Genomic_DNA"/>
</dbReference>
<accession>A0ABS2K103</accession>
<dbReference type="Gene3D" id="1.10.357.10">
    <property type="entry name" value="Tetracycline Repressor, domain 2"/>
    <property type="match status" value="1"/>
</dbReference>
<evidence type="ECO:0008006" key="3">
    <source>
        <dbReference type="Google" id="ProtNLM"/>
    </source>
</evidence>
<sequence>MRALVNILFRSPSAFSKAKAISEGIAKEAGLARGTSLNHFPRKDDFVVEVIMERISRSARRPGEGRDLVSLLHPSHWVPVFLAPQSWRIHVPPRAPGRR</sequence>
<dbReference type="RefSeq" id="WP_204680463.1">
    <property type="nucleotide sequence ID" value="NZ_BSNR01000005.1"/>
</dbReference>
<dbReference type="Proteomes" id="UP001430149">
    <property type="component" value="Unassembled WGS sequence"/>
</dbReference>
<proteinExistence type="predicted"/>
<organism evidence="1 2">
    <name type="scientific">Dyella flava</name>
    <dbReference type="NCBI Taxonomy" id="1920170"/>
    <lineage>
        <taxon>Bacteria</taxon>
        <taxon>Pseudomonadati</taxon>
        <taxon>Pseudomonadota</taxon>
        <taxon>Gammaproteobacteria</taxon>
        <taxon>Lysobacterales</taxon>
        <taxon>Rhodanobacteraceae</taxon>
        <taxon>Dyella</taxon>
    </lineage>
</organism>
<evidence type="ECO:0000313" key="2">
    <source>
        <dbReference type="Proteomes" id="UP001430149"/>
    </source>
</evidence>
<reference evidence="1" key="1">
    <citation type="submission" date="2020-10" db="EMBL/GenBank/DDBJ databases">
        <title>Phylogeny of dyella-like bacteria.</title>
        <authorList>
            <person name="Fu J."/>
        </authorList>
    </citation>
    <scope>NUCLEOTIDE SEQUENCE</scope>
    <source>
        <strain evidence="1">DHOC52</strain>
    </source>
</reference>
<protein>
    <recommendedName>
        <fullName evidence="3">Transcriptional regulator, TetR family</fullName>
    </recommendedName>
</protein>
<dbReference type="SUPFAM" id="SSF46689">
    <property type="entry name" value="Homeodomain-like"/>
    <property type="match status" value="1"/>
</dbReference>
<dbReference type="InterPro" id="IPR009057">
    <property type="entry name" value="Homeodomain-like_sf"/>
</dbReference>
<keyword evidence="2" id="KW-1185">Reference proteome</keyword>
<comment type="caution">
    <text evidence="1">The sequence shown here is derived from an EMBL/GenBank/DDBJ whole genome shotgun (WGS) entry which is preliminary data.</text>
</comment>